<accession>A0A1R3JUC7</accession>
<dbReference type="OrthoDB" id="10405246at2759"/>
<dbReference type="Proteomes" id="UP000187203">
    <property type="component" value="Unassembled WGS sequence"/>
</dbReference>
<sequence length="69" mass="7649">MIDMIMMLQSTPPPKRVAQQTNKPHGAGNGGRRANIKKENGRTPTIPDYTWQSCGPCCYENSDRKATAK</sequence>
<feature type="region of interest" description="Disordered" evidence="1">
    <location>
        <begin position="1"/>
        <end position="44"/>
    </location>
</feature>
<protein>
    <submittedName>
        <fullName evidence="2">Uncharacterized protein</fullName>
    </submittedName>
</protein>
<name>A0A1R3JUC7_9ROSI</name>
<comment type="caution">
    <text evidence="2">The sequence shown here is derived from an EMBL/GenBank/DDBJ whole genome shotgun (WGS) entry which is preliminary data.</text>
</comment>
<evidence type="ECO:0000313" key="2">
    <source>
        <dbReference type="EMBL" id="OMO98394.1"/>
    </source>
</evidence>
<dbReference type="AlphaFoldDB" id="A0A1R3JUC7"/>
<dbReference type="EMBL" id="AWUE01015340">
    <property type="protein sequence ID" value="OMO98394.1"/>
    <property type="molecule type" value="Genomic_DNA"/>
</dbReference>
<organism evidence="2 3">
    <name type="scientific">Corchorus olitorius</name>
    <dbReference type="NCBI Taxonomy" id="93759"/>
    <lineage>
        <taxon>Eukaryota</taxon>
        <taxon>Viridiplantae</taxon>
        <taxon>Streptophyta</taxon>
        <taxon>Embryophyta</taxon>
        <taxon>Tracheophyta</taxon>
        <taxon>Spermatophyta</taxon>
        <taxon>Magnoliopsida</taxon>
        <taxon>eudicotyledons</taxon>
        <taxon>Gunneridae</taxon>
        <taxon>Pentapetalae</taxon>
        <taxon>rosids</taxon>
        <taxon>malvids</taxon>
        <taxon>Malvales</taxon>
        <taxon>Malvaceae</taxon>
        <taxon>Grewioideae</taxon>
        <taxon>Apeibeae</taxon>
        <taxon>Corchorus</taxon>
    </lineage>
</organism>
<proteinExistence type="predicted"/>
<evidence type="ECO:0000313" key="3">
    <source>
        <dbReference type="Proteomes" id="UP000187203"/>
    </source>
</evidence>
<keyword evidence="3" id="KW-1185">Reference proteome</keyword>
<evidence type="ECO:0000256" key="1">
    <source>
        <dbReference type="SAM" id="MobiDB-lite"/>
    </source>
</evidence>
<reference evidence="3" key="1">
    <citation type="submission" date="2013-09" db="EMBL/GenBank/DDBJ databases">
        <title>Corchorus olitorius genome sequencing.</title>
        <authorList>
            <person name="Alam M."/>
            <person name="Haque M.S."/>
            <person name="Islam M.S."/>
            <person name="Emdad E.M."/>
            <person name="Islam M.M."/>
            <person name="Ahmed B."/>
            <person name="Halim A."/>
            <person name="Hossen Q.M.M."/>
            <person name="Hossain M.Z."/>
            <person name="Ahmed R."/>
            <person name="Khan M.M."/>
            <person name="Islam R."/>
            <person name="Rashid M.M."/>
            <person name="Khan S.A."/>
            <person name="Rahman M.S."/>
            <person name="Alam M."/>
            <person name="Yahiya A.S."/>
            <person name="Khan M.S."/>
            <person name="Azam M.S."/>
            <person name="Haque T."/>
            <person name="Lashkar M.Z.H."/>
            <person name="Akhand A.I."/>
            <person name="Morshed G."/>
            <person name="Roy S."/>
            <person name="Uddin K.S."/>
            <person name="Rabeya T."/>
            <person name="Hossain A.S."/>
            <person name="Chowdhury A."/>
            <person name="Snigdha A.R."/>
            <person name="Mortoza M.S."/>
            <person name="Matin S.A."/>
            <person name="Hoque S.M.E."/>
            <person name="Islam M.K."/>
            <person name="Roy D.K."/>
            <person name="Haider R."/>
            <person name="Moosa M.M."/>
            <person name="Elias S.M."/>
            <person name="Hasan A.M."/>
            <person name="Jahan S."/>
            <person name="Shafiuddin M."/>
            <person name="Mahmood N."/>
            <person name="Shommy N.S."/>
        </authorList>
    </citation>
    <scope>NUCLEOTIDE SEQUENCE [LARGE SCALE GENOMIC DNA]</scope>
    <source>
        <strain evidence="3">cv. O-4</strain>
    </source>
</reference>
<gene>
    <name evidence="2" type="ORF">COLO4_13934</name>
</gene>